<dbReference type="Proteomes" id="UP000182715">
    <property type="component" value="Unassembled WGS sequence"/>
</dbReference>
<dbReference type="Gene3D" id="1.25.40.80">
    <property type="match status" value="1"/>
</dbReference>
<keyword evidence="7" id="KW-0456">Lyase</keyword>
<dbReference type="InterPro" id="IPR036155">
    <property type="entry name" value="Crypto/Photolyase_N_sf"/>
</dbReference>
<keyword evidence="2 5" id="KW-0285">Flavoprotein</keyword>
<dbReference type="InterPro" id="IPR018394">
    <property type="entry name" value="DNA_photolyase_1_CS_C"/>
</dbReference>
<evidence type="ECO:0000256" key="3">
    <source>
        <dbReference type="ARBA" id="ARBA00022827"/>
    </source>
</evidence>
<proteinExistence type="predicted"/>
<dbReference type="GO" id="GO:0006950">
    <property type="term" value="P:response to stress"/>
    <property type="evidence" value="ECO:0007669"/>
    <property type="project" value="UniProtKB-ARBA"/>
</dbReference>
<dbReference type="PANTHER" id="PTHR11455">
    <property type="entry name" value="CRYPTOCHROME"/>
    <property type="match status" value="1"/>
</dbReference>
<organism evidence="7 8">
    <name type="scientific">Neisseria meningitidis serogroup B</name>
    <dbReference type="NCBI Taxonomy" id="491"/>
    <lineage>
        <taxon>Bacteria</taxon>
        <taxon>Pseudomonadati</taxon>
        <taxon>Pseudomonadota</taxon>
        <taxon>Betaproteobacteria</taxon>
        <taxon>Neisseriales</taxon>
        <taxon>Neisseriaceae</taxon>
        <taxon>Neisseria</taxon>
    </lineage>
</organism>
<protein>
    <submittedName>
        <fullName evidence="7">Deoxyribodipyrimidine photolyase</fullName>
        <ecNumber evidence="7">4.1.99.3</ecNumber>
    </submittedName>
</protein>
<evidence type="ECO:0000256" key="4">
    <source>
        <dbReference type="ARBA" id="ARBA00022991"/>
    </source>
</evidence>
<name>A0A0H5QFI9_NEIMI</name>
<dbReference type="GO" id="GO:0006139">
    <property type="term" value="P:nucleobase-containing compound metabolic process"/>
    <property type="evidence" value="ECO:0007669"/>
    <property type="project" value="UniProtKB-ARBA"/>
</dbReference>
<keyword evidence="4" id="KW-0157">Chromophore</keyword>
<evidence type="ECO:0000313" key="8">
    <source>
        <dbReference type="Proteomes" id="UP000182715"/>
    </source>
</evidence>
<dbReference type="InterPro" id="IPR014729">
    <property type="entry name" value="Rossmann-like_a/b/a_fold"/>
</dbReference>
<dbReference type="GO" id="GO:0071949">
    <property type="term" value="F:FAD binding"/>
    <property type="evidence" value="ECO:0007669"/>
    <property type="project" value="TreeGrafter"/>
</dbReference>
<dbReference type="PROSITE" id="PS51645">
    <property type="entry name" value="PHR_CRY_ALPHA_BETA"/>
    <property type="match status" value="1"/>
</dbReference>
<evidence type="ECO:0000313" key="7">
    <source>
        <dbReference type="EMBL" id="CRZ00035.1"/>
    </source>
</evidence>
<feature type="binding site" evidence="5">
    <location>
        <begin position="358"/>
        <end position="360"/>
    </location>
    <ligand>
        <name>FAD</name>
        <dbReference type="ChEBI" id="CHEBI:57692"/>
    </ligand>
</feature>
<dbReference type="EC" id="4.1.99.3" evidence="7"/>
<dbReference type="EMBL" id="CVTF01000114">
    <property type="protein sequence ID" value="CRZ00035.1"/>
    <property type="molecule type" value="Genomic_DNA"/>
</dbReference>
<dbReference type="GO" id="GO:0003904">
    <property type="term" value="F:deoxyribodipyrimidine photo-lyase activity"/>
    <property type="evidence" value="ECO:0007669"/>
    <property type="project" value="UniProtKB-EC"/>
</dbReference>
<dbReference type="PROSITE" id="PS00394">
    <property type="entry name" value="DNA_PHOTOLYASES_1_1"/>
    <property type="match status" value="1"/>
</dbReference>
<evidence type="ECO:0000256" key="2">
    <source>
        <dbReference type="ARBA" id="ARBA00022630"/>
    </source>
</evidence>
<comment type="cofactor">
    <cofactor evidence="1">
        <name>(6R)-5,10-methylene-5,6,7,8-tetrahydrofolate</name>
        <dbReference type="ChEBI" id="CHEBI:15636"/>
    </cofactor>
</comment>
<dbReference type="InterPro" id="IPR006050">
    <property type="entry name" value="DNA_photolyase_N"/>
</dbReference>
<dbReference type="Gene3D" id="1.10.579.10">
    <property type="entry name" value="DNA Cyclobutane Dipyrimidine Photolyase, subunit A, domain 3"/>
    <property type="match status" value="1"/>
</dbReference>
<dbReference type="InterPro" id="IPR002081">
    <property type="entry name" value="Cryptochrome/DNA_photolyase_1"/>
</dbReference>
<dbReference type="GO" id="GO:0003677">
    <property type="term" value="F:DNA binding"/>
    <property type="evidence" value="ECO:0007669"/>
    <property type="project" value="TreeGrafter"/>
</dbReference>
<dbReference type="SUPFAM" id="SSF52425">
    <property type="entry name" value="Cryptochrome/photolyase, N-terminal domain"/>
    <property type="match status" value="1"/>
</dbReference>
<dbReference type="Pfam" id="PF00875">
    <property type="entry name" value="DNA_photolyase"/>
    <property type="match status" value="1"/>
</dbReference>
<evidence type="ECO:0000256" key="1">
    <source>
        <dbReference type="ARBA" id="ARBA00001932"/>
    </source>
</evidence>
<dbReference type="PANTHER" id="PTHR11455:SF9">
    <property type="entry name" value="CRYPTOCHROME CIRCADIAN CLOCK 5 ISOFORM X1"/>
    <property type="match status" value="1"/>
</dbReference>
<dbReference type="InterPro" id="IPR005101">
    <property type="entry name" value="Cryptochr/Photolyase_FAD-bd"/>
</dbReference>
<evidence type="ECO:0000256" key="5">
    <source>
        <dbReference type="PIRSR" id="PIRSR602081-1"/>
    </source>
</evidence>
<feature type="domain" description="Photolyase/cryptochrome alpha/beta" evidence="6">
    <location>
        <begin position="16"/>
        <end position="138"/>
    </location>
</feature>
<reference evidence="7 8" key="1">
    <citation type="submission" date="2014-11" db="EMBL/GenBank/DDBJ databases">
        <authorList>
            <person name="Diene M.Seydina."/>
        </authorList>
    </citation>
    <scope>NUCLEOTIDE SEQUENCE [LARGE SCALE GENOMIC DNA]</scope>
    <source>
        <strain evidence="7 8">Neisseria meningitidis CHUV</strain>
    </source>
</reference>
<keyword evidence="3 5" id="KW-0274">FAD</keyword>
<comment type="cofactor">
    <cofactor evidence="5">
        <name>FAD</name>
        <dbReference type="ChEBI" id="CHEBI:57692"/>
    </cofactor>
    <text evidence="5">Binds 1 FAD per subunit.</text>
</comment>
<evidence type="ECO:0000259" key="6">
    <source>
        <dbReference type="PROSITE" id="PS51645"/>
    </source>
</evidence>
<dbReference type="AlphaFoldDB" id="A0A0H5QFI9"/>
<dbReference type="SUPFAM" id="SSF48173">
    <property type="entry name" value="Cryptochrome/photolyase FAD-binding domain"/>
    <property type="match status" value="1"/>
</dbReference>
<accession>A0A0H5QFI9</accession>
<sequence>MPSETARPLYADTCAAHTLVWFRQNLRIRDNAALCAAVAEGLPIIGIWIDDAETDNPRRAAFYRQSAAELAQGLAGRGIPLYTAASPAELVRLAVRLNIRAVIADESHTFADKLADNALWHELNKHGIALTFVNDRAVFGKTDLIPDGGTAHTDFDRYREVWLDRFSKQPPAGPDLFAAYRQPFPENLSAPPPAALSDGIFLPQNSGETAAWRQWRRFLEQADSYSVLKDFPSRKHTSLMGAYLSAGCISPRLLARESLERRLNAWADNIIRRDFFLQLALQHTDDDPSDGNPEHTLRLTLWQQGQTGIPIIDAAMRCLHKTGSLHPALRRLSADFFCHVLNLPRREGEIWFARQLTDFDAAINQGNWWLAASRHTCPDIAAAAHKTDPDGTFVRRHIPELAHLSADTVHTPWRFACSVDTHGYPAYPVAGIP</sequence>
<feature type="binding site" evidence="5">
    <location>
        <position position="266"/>
    </location>
    <ligand>
        <name>FAD</name>
        <dbReference type="ChEBI" id="CHEBI:57692"/>
    </ligand>
</feature>
<feature type="binding site" evidence="5">
    <location>
        <position position="225"/>
    </location>
    <ligand>
        <name>FAD</name>
        <dbReference type="ChEBI" id="CHEBI:57692"/>
    </ligand>
</feature>
<dbReference type="Pfam" id="PF03441">
    <property type="entry name" value="FAD_binding_7"/>
    <property type="match status" value="1"/>
</dbReference>
<dbReference type="InterPro" id="IPR036134">
    <property type="entry name" value="Crypto/Photolyase_FAD-like_sf"/>
</dbReference>
<dbReference type="Gene3D" id="3.40.50.620">
    <property type="entry name" value="HUPs"/>
    <property type="match status" value="1"/>
</dbReference>